<feature type="transmembrane region" description="Helical" evidence="1">
    <location>
        <begin position="174"/>
        <end position="195"/>
    </location>
</feature>
<keyword evidence="1" id="KW-0472">Membrane</keyword>
<dbReference type="GO" id="GO:0016020">
    <property type="term" value="C:membrane"/>
    <property type="evidence" value="ECO:0000318"/>
    <property type="project" value="GO_Central"/>
</dbReference>
<evidence type="ECO:0000313" key="3">
    <source>
        <dbReference type="Proteomes" id="UP000008311"/>
    </source>
</evidence>
<evidence type="ECO:0000256" key="1">
    <source>
        <dbReference type="SAM" id="Phobius"/>
    </source>
</evidence>
<dbReference type="PANTHER" id="PTHR33133:SF21">
    <property type="entry name" value="TRANSMEMBRANE PROTEIN"/>
    <property type="match status" value="1"/>
</dbReference>
<dbReference type="InParanoid" id="B9T4P5"/>
<dbReference type="PANTHER" id="PTHR33133">
    <property type="entry name" value="OS08G0107100 PROTEIN-RELATED"/>
    <property type="match status" value="1"/>
</dbReference>
<accession>B9T4P5</accession>
<keyword evidence="1" id="KW-1133">Transmembrane helix</keyword>
<feature type="transmembrane region" description="Helical" evidence="1">
    <location>
        <begin position="127"/>
        <end position="147"/>
    </location>
</feature>
<organism evidence="2 3">
    <name type="scientific">Ricinus communis</name>
    <name type="common">Castor bean</name>
    <dbReference type="NCBI Taxonomy" id="3988"/>
    <lineage>
        <taxon>Eukaryota</taxon>
        <taxon>Viridiplantae</taxon>
        <taxon>Streptophyta</taxon>
        <taxon>Embryophyta</taxon>
        <taxon>Tracheophyta</taxon>
        <taxon>Spermatophyta</taxon>
        <taxon>Magnoliopsida</taxon>
        <taxon>eudicotyledons</taxon>
        <taxon>Gunneridae</taxon>
        <taxon>Pentapetalae</taxon>
        <taxon>rosids</taxon>
        <taxon>fabids</taxon>
        <taxon>Malpighiales</taxon>
        <taxon>Euphorbiaceae</taxon>
        <taxon>Acalyphoideae</taxon>
        <taxon>Acalypheae</taxon>
        <taxon>Ricinus</taxon>
    </lineage>
</organism>
<reference evidence="3" key="1">
    <citation type="journal article" date="2010" name="Nat. Biotechnol.">
        <title>Draft genome sequence of the oilseed species Ricinus communis.</title>
        <authorList>
            <person name="Chan A.P."/>
            <person name="Crabtree J."/>
            <person name="Zhao Q."/>
            <person name="Lorenzi H."/>
            <person name="Orvis J."/>
            <person name="Puiu D."/>
            <person name="Melake-Berhan A."/>
            <person name="Jones K.M."/>
            <person name="Redman J."/>
            <person name="Chen G."/>
            <person name="Cahoon E.B."/>
            <person name="Gedil M."/>
            <person name="Stanke M."/>
            <person name="Haas B.J."/>
            <person name="Wortman J.R."/>
            <person name="Fraser-Liggett C.M."/>
            <person name="Ravel J."/>
            <person name="Rabinowicz P.D."/>
        </authorList>
    </citation>
    <scope>NUCLEOTIDE SEQUENCE [LARGE SCALE GENOMIC DNA]</scope>
    <source>
        <strain evidence="3">cv. Hale</strain>
    </source>
</reference>
<dbReference type="EMBL" id="EQ974482">
    <property type="protein sequence ID" value="EEF29167.1"/>
    <property type="molecule type" value="Genomic_DNA"/>
</dbReference>
<dbReference type="FunCoup" id="B9T4P5">
    <property type="interactions" value="55"/>
</dbReference>
<sequence length="335" mass="37932">MSKYHQVGTERSDLTISPKKERKRKTKMLISHSLDQKPTNSSCSFKTLLTESLNIFSRNKHIYFLLFTLITLPLSYLHFHLSLSSDPLKSQIIHLEYLASRAPTRFEARQVWKESRELVVSLLHLKLLYFIPTYILSLLAAVAVIAATESRYNRKTTSFSTLLSAFKANWTRPLVTSICVYVILMLYSTIVYVLKVIIGSSNVKLQFLMWVFVSGLEIYVMAVLGLGLVVSVLEKSFGLDAIGTGFWLMEGRRVTGWVLSGLFAVVTGGIGWRMEGLVDESTAEGWEWAALIALYAVVVVCGFVVSTVFYCECRKRHAVRLENEEEMQAEESQES</sequence>
<dbReference type="eggNOG" id="ENOG502RXUR">
    <property type="taxonomic scope" value="Eukaryota"/>
</dbReference>
<dbReference type="AlphaFoldDB" id="B9T4P5"/>
<dbReference type="STRING" id="3988.B9T4P5"/>
<feature type="transmembrane region" description="Helical" evidence="1">
    <location>
        <begin position="207"/>
        <end position="233"/>
    </location>
</feature>
<protein>
    <recommendedName>
        <fullName evidence="4">Transmembrane protein</fullName>
    </recommendedName>
</protein>
<feature type="transmembrane region" description="Helical" evidence="1">
    <location>
        <begin position="62"/>
        <end position="79"/>
    </location>
</feature>
<dbReference type="OrthoDB" id="1293150at2759"/>
<gene>
    <name evidence="2" type="ORF">RCOM_0282060</name>
</gene>
<name>B9T4P5_RICCO</name>
<keyword evidence="3" id="KW-1185">Reference proteome</keyword>
<feature type="transmembrane region" description="Helical" evidence="1">
    <location>
        <begin position="292"/>
        <end position="311"/>
    </location>
</feature>
<evidence type="ECO:0000313" key="2">
    <source>
        <dbReference type="EMBL" id="EEF29167.1"/>
    </source>
</evidence>
<keyword evidence="1" id="KW-0812">Transmembrane</keyword>
<proteinExistence type="predicted"/>
<evidence type="ECO:0008006" key="4">
    <source>
        <dbReference type="Google" id="ProtNLM"/>
    </source>
</evidence>
<dbReference type="Proteomes" id="UP000008311">
    <property type="component" value="Unassembled WGS sequence"/>
</dbReference>
<dbReference type="KEGG" id="rcu:8270699"/>
<feature type="transmembrane region" description="Helical" evidence="1">
    <location>
        <begin position="254"/>
        <end position="272"/>
    </location>
</feature>